<gene>
    <name evidence="1" type="ORF">BRX40_07705</name>
    <name evidence="2" type="ORF">CA257_16135</name>
</gene>
<dbReference type="PROSITE" id="PS51257">
    <property type="entry name" value="PROKAR_LIPOPROTEIN"/>
    <property type="match status" value="1"/>
</dbReference>
<sequence>MPISRLWVCTIAAMLSACGQGNHDPERYVLTGNDKNVFLRTQISSDPRKTDEIIAEVRSFAREHGMDVLVARESLPRGDFNVSVNVPTINIKAMHSAAVGDTGVQIFAIVPGTPTETDKKLVREFITRLGMIG</sequence>
<organism evidence="1 3">
    <name type="scientific">Sphingomonas koreensis</name>
    <dbReference type="NCBI Taxonomy" id="93064"/>
    <lineage>
        <taxon>Bacteria</taxon>
        <taxon>Pseudomonadati</taxon>
        <taxon>Pseudomonadota</taxon>
        <taxon>Alphaproteobacteria</taxon>
        <taxon>Sphingomonadales</taxon>
        <taxon>Sphingomonadaceae</taxon>
        <taxon>Sphingomonas</taxon>
    </lineage>
</organism>
<accession>A0A1L6J912</accession>
<name>A0A1L6J912_9SPHN</name>
<dbReference type="KEGG" id="skr:BRX40_07705"/>
<dbReference type="EMBL" id="QQWO01000014">
    <property type="protein sequence ID" value="RSV00957.1"/>
    <property type="molecule type" value="Genomic_DNA"/>
</dbReference>
<dbReference type="Proteomes" id="UP000185161">
    <property type="component" value="Chromosome"/>
</dbReference>
<proteinExistence type="predicted"/>
<protein>
    <submittedName>
        <fullName evidence="1">Uncharacterized protein</fullName>
    </submittedName>
</protein>
<dbReference type="GeneID" id="44132438"/>
<reference evidence="3" key="2">
    <citation type="submission" date="2016-12" db="EMBL/GenBank/DDBJ databases">
        <title>Whole genome sequencing of Sphingomonas sp. ABOJV.</title>
        <authorList>
            <person name="Conlan S."/>
            <person name="Thomas P.J."/>
            <person name="Mullikin J."/>
            <person name="Palmore T.N."/>
            <person name="Frank K.M."/>
            <person name="Segre J.A."/>
        </authorList>
    </citation>
    <scope>NUCLEOTIDE SEQUENCE [LARGE SCALE GENOMIC DNA]</scope>
    <source>
        <strain evidence="3">ABOJV</strain>
    </source>
</reference>
<dbReference type="RefSeq" id="WP_075151201.1">
    <property type="nucleotide sequence ID" value="NZ_CP018820.1"/>
</dbReference>
<reference evidence="2 4" key="3">
    <citation type="submission" date="2018-07" db="EMBL/GenBank/DDBJ databases">
        <title>Genomic and Epidemiologic Investigation of an Indolent Hospital Outbreak.</title>
        <authorList>
            <person name="Johnson R.C."/>
            <person name="Deming C."/>
            <person name="Conlan S."/>
            <person name="Zellmer C.J."/>
            <person name="Michelin A.V."/>
            <person name="Lee-Lin S."/>
            <person name="Thomas P.J."/>
            <person name="Park M."/>
            <person name="Weingarten R.A."/>
            <person name="Less J."/>
            <person name="Dekker J.P."/>
            <person name="Frank K.M."/>
            <person name="Musser K.A."/>
            <person name="Mcquiston J.R."/>
            <person name="Henderson D.K."/>
            <person name="Lau A.F."/>
            <person name="Palmore T.N."/>
            <person name="Segre J.A."/>
        </authorList>
    </citation>
    <scope>NUCLEOTIDE SEQUENCE [LARGE SCALE GENOMIC DNA]</scope>
    <source>
        <strain evidence="2 4">SK-NIH.Env10_0317</strain>
    </source>
</reference>
<keyword evidence="3" id="KW-1185">Reference proteome</keyword>
<evidence type="ECO:0000313" key="4">
    <source>
        <dbReference type="Proteomes" id="UP000286681"/>
    </source>
</evidence>
<evidence type="ECO:0000313" key="3">
    <source>
        <dbReference type="Proteomes" id="UP000185161"/>
    </source>
</evidence>
<reference evidence="1" key="1">
    <citation type="submission" date="2016-12" db="EMBL/GenBank/DDBJ databases">
        <title>Whole genome sequencing of Sphingomonas koreensis.</title>
        <authorList>
            <person name="Conlan S."/>
            <person name="Thomas P.J."/>
            <person name="Mullikin J."/>
            <person name="Palmore T.N."/>
            <person name="Frank K.M."/>
            <person name="Segre J.A."/>
        </authorList>
    </citation>
    <scope>NUCLEOTIDE SEQUENCE</scope>
    <source>
        <strain evidence="1">ABOJV</strain>
    </source>
</reference>
<dbReference type="AlphaFoldDB" id="A0A1L6J912"/>
<evidence type="ECO:0000313" key="1">
    <source>
        <dbReference type="EMBL" id="APR52326.1"/>
    </source>
</evidence>
<evidence type="ECO:0000313" key="2">
    <source>
        <dbReference type="EMBL" id="RSV00957.1"/>
    </source>
</evidence>
<dbReference type="Proteomes" id="UP000286681">
    <property type="component" value="Unassembled WGS sequence"/>
</dbReference>
<dbReference type="EMBL" id="CP018820">
    <property type="protein sequence ID" value="APR52326.1"/>
    <property type="molecule type" value="Genomic_DNA"/>
</dbReference>